<name>A0AAU6PGP7_9GAMM</name>
<dbReference type="InterPro" id="IPR010985">
    <property type="entry name" value="Ribbon_hlx_hlx"/>
</dbReference>
<reference evidence="1" key="1">
    <citation type="submission" date="2023-10" db="EMBL/GenBank/DDBJ databases">
        <title>The first scallop-associated chemosynthetic bacterial symbiont.</title>
        <authorList>
            <person name="Lin Y.-T."/>
            <person name="Sun J."/>
            <person name="Ip J.C.-H."/>
            <person name="He X."/>
            <person name="Gao Z.-M."/>
            <person name="Perez M."/>
            <person name="Xu T."/>
            <person name="Qian P.-Y."/>
            <person name="Qiu J.-W."/>
        </authorList>
    </citation>
    <scope>NUCLEOTIDE SEQUENCE</scope>
    <source>
        <strain evidence="1">Gill1</strain>
    </source>
</reference>
<sequence length="72" mass="8361">MNIAISSRIPANIIHDIDEISETTQRNRSFHIKKALEFYVENYADLQISLDRLQDSNDKTISLAQMRNKLNV</sequence>
<proteinExistence type="predicted"/>
<accession>A0AAU6PGP7</accession>
<evidence type="ECO:0000313" key="1">
    <source>
        <dbReference type="EMBL" id="WXU00147.1"/>
    </source>
</evidence>
<dbReference type="EMBL" id="CP138327">
    <property type="protein sequence ID" value="WXU00147.1"/>
    <property type="molecule type" value="Genomic_DNA"/>
</dbReference>
<evidence type="ECO:0008006" key="2">
    <source>
        <dbReference type="Google" id="ProtNLM"/>
    </source>
</evidence>
<gene>
    <name evidence="1" type="ORF">Ctma_0858</name>
</gene>
<dbReference type="AlphaFoldDB" id="A0AAU6PGP7"/>
<dbReference type="GO" id="GO:0006355">
    <property type="term" value="P:regulation of DNA-templated transcription"/>
    <property type="evidence" value="ECO:0007669"/>
    <property type="project" value="InterPro"/>
</dbReference>
<dbReference type="SUPFAM" id="SSF47598">
    <property type="entry name" value="Ribbon-helix-helix"/>
    <property type="match status" value="1"/>
</dbReference>
<organism evidence="1">
    <name type="scientific">Catillopecten margaritatus gill symbiont</name>
    <dbReference type="NCBI Taxonomy" id="3083288"/>
    <lineage>
        <taxon>Bacteria</taxon>
        <taxon>Pseudomonadati</taxon>
        <taxon>Pseudomonadota</taxon>
        <taxon>Gammaproteobacteria</taxon>
        <taxon>sulfur-oxidizing symbionts</taxon>
    </lineage>
</organism>
<protein>
    <recommendedName>
        <fullName evidence="2">Ribbon-helix-helix protein CopG domain-containing protein</fullName>
    </recommendedName>
</protein>